<gene>
    <name evidence="1" type="ORF">B0A49_14016</name>
</gene>
<evidence type="ECO:0000313" key="1">
    <source>
        <dbReference type="EMBL" id="TKA21627.1"/>
    </source>
</evidence>
<proteinExistence type="predicted"/>
<reference evidence="1 2" key="1">
    <citation type="submission" date="2017-03" db="EMBL/GenBank/DDBJ databases">
        <title>Genomes of endolithic fungi from Antarctica.</title>
        <authorList>
            <person name="Coleine C."/>
            <person name="Masonjones S."/>
            <person name="Stajich J.E."/>
        </authorList>
    </citation>
    <scope>NUCLEOTIDE SEQUENCE [LARGE SCALE GENOMIC DNA]</scope>
    <source>
        <strain evidence="1 2">CCFEE 5187</strain>
    </source>
</reference>
<protein>
    <submittedName>
        <fullName evidence="1">Uncharacterized protein</fullName>
    </submittedName>
</protein>
<name>A0A4U0TIS3_9PEZI</name>
<accession>A0A4U0TIS3</accession>
<organism evidence="1 2">
    <name type="scientific">Cryomyces minteri</name>
    <dbReference type="NCBI Taxonomy" id="331657"/>
    <lineage>
        <taxon>Eukaryota</taxon>
        <taxon>Fungi</taxon>
        <taxon>Dikarya</taxon>
        <taxon>Ascomycota</taxon>
        <taxon>Pezizomycotina</taxon>
        <taxon>Dothideomycetes</taxon>
        <taxon>Dothideomycetes incertae sedis</taxon>
        <taxon>Cryomyces</taxon>
    </lineage>
</organism>
<dbReference type="EMBL" id="NAJN01004499">
    <property type="protein sequence ID" value="TKA21627.1"/>
    <property type="molecule type" value="Genomic_DNA"/>
</dbReference>
<comment type="caution">
    <text evidence="1">The sequence shown here is derived from an EMBL/GenBank/DDBJ whole genome shotgun (WGS) entry which is preliminary data.</text>
</comment>
<dbReference type="Proteomes" id="UP000308768">
    <property type="component" value="Unassembled WGS sequence"/>
</dbReference>
<sequence>MAGLGQELTIQAYREVAIAISRRYMRGSTTFRMDEEDEDGDWNEDEGAAIADEQAGHTSHIAGMIYARGVMEQSGVVASKRQ</sequence>
<dbReference type="OrthoDB" id="2608216at2759"/>
<feature type="non-terminal residue" evidence="1">
    <location>
        <position position="82"/>
    </location>
</feature>
<dbReference type="STRING" id="331657.A0A4U0TIS3"/>
<dbReference type="AlphaFoldDB" id="A0A4U0TIS3"/>
<keyword evidence="2" id="KW-1185">Reference proteome</keyword>
<evidence type="ECO:0000313" key="2">
    <source>
        <dbReference type="Proteomes" id="UP000308768"/>
    </source>
</evidence>